<evidence type="ECO:0000259" key="4">
    <source>
        <dbReference type="PROSITE" id="PS50011"/>
    </source>
</evidence>
<dbReference type="InterPro" id="IPR011009">
    <property type="entry name" value="Kinase-like_dom_sf"/>
</dbReference>
<keyword evidence="3" id="KW-0812">Transmembrane</keyword>
<dbReference type="AlphaFoldDB" id="A0A3Q2Z831"/>
<dbReference type="InterPro" id="IPR001245">
    <property type="entry name" value="Ser-Thr/Tyr_kinase_cat_dom"/>
</dbReference>
<accession>A0A3Q2Z831</accession>
<name>A0A3Q2Z831_HIPCM</name>
<dbReference type="Pfam" id="PF07714">
    <property type="entry name" value="PK_Tyr_Ser-Thr"/>
    <property type="match status" value="1"/>
</dbReference>
<sequence>MSNDTTTTTSSTCAPDDDLCTVATYRLDVIVVPTVLLLITAVTLTVMFVLAYCHRERASALPRYSSSLHRRTRHLQGIDAPPGIDPLEHEEVPMAVHKRAGGAAVGRATTGGRLGTFGQVVELSQTLPVSSDESVRLYQARMDNKDVVLRVLKDSASGEERRRFLSFASFVSGLGPHPFLPAVLTVMTGPADAPSPAPPTLMVVEELRHRDLLGFLWRCRRPEASACNMTEKRLFAMATQVALALEYLHSRRCVHGNVCARSVLVGGDLTAKLWGLGAAYRRQTSSGAADATELKKWQAPEVLARRDFSPSADVWSFGLLLYEMITLGEPPFAQVRTEDLLQHLQRENDLQRPPACSSALFAVISSCCQRSPRRRITMAALLEKLRVGEMTANGRTLIQSAVPLDVEKYLRQAGYAEAYNFALL</sequence>
<dbReference type="Proteomes" id="UP000264820">
    <property type="component" value="Unplaced"/>
</dbReference>
<keyword evidence="3" id="KW-0472">Membrane</keyword>
<dbReference type="Gene3D" id="1.10.510.10">
    <property type="entry name" value="Transferase(Phosphotransferase) domain 1"/>
    <property type="match status" value="1"/>
</dbReference>
<evidence type="ECO:0000256" key="3">
    <source>
        <dbReference type="SAM" id="Phobius"/>
    </source>
</evidence>
<dbReference type="GO" id="GO:0007169">
    <property type="term" value="P:cell surface receptor protein tyrosine kinase signaling pathway"/>
    <property type="evidence" value="ECO:0007669"/>
    <property type="project" value="TreeGrafter"/>
</dbReference>
<dbReference type="InterPro" id="IPR050122">
    <property type="entry name" value="RTK"/>
</dbReference>
<dbReference type="STRING" id="109280.ENSHCOP00000027035"/>
<dbReference type="GeneTree" id="ENSGT00940000157871"/>
<organism evidence="5 6">
    <name type="scientific">Hippocampus comes</name>
    <name type="common">Tiger tail seahorse</name>
    <dbReference type="NCBI Taxonomy" id="109280"/>
    <lineage>
        <taxon>Eukaryota</taxon>
        <taxon>Metazoa</taxon>
        <taxon>Chordata</taxon>
        <taxon>Craniata</taxon>
        <taxon>Vertebrata</taxon>
        <taxon>Euteleostomi</taxon>
        <taxon>Actinopterygii</taxon>
        <taxon>Neopterygii</taxon>
        <taxon>Teleostei</taxon>
        <taxon>Neoteleostei</taxon>
        <taxon>Acanthomorphata</taxon>
        <taxon>Syngnathiaria</taxon>
        <taxon>Syngnathiformes</taxon>
        <taxon>Syngnathoidei</taxon>
        <taxon>Syngnathidae</taxon>
        <taxon>Hippocampus</taxon>
    </lineage>
</organism>
<dbReference type="PANTHER" id="PTHR24416">
    <property type="entry name" value="TYROSINE-PROTEIN KINASE RECEPTOR"/>
    <property type="match status" value="1"/>
</dbReference>
<protein>
    <submittedName>
        <fullName evidence="5">Tyrosine-protein kinase STYK1-like</fullName>
    </submittedName>
</protein>
<dbReference type="OMA" id="ERHATRH"/>
<keyword evidence="6" id="KW-1185">Reference proteome</keyword>
<evidence type="ECO:0000256" key="2">
    <source>
        <dbReference type="ARBA" id="ARBA00022840"/>
    </source>
</evidence>
<dbReference type="KEGG" id="hcq:109528025"/>
<proteinExistence type="predicted"/>
<dbReference type="PROSITE" id="PS50011">
    <property type="entry name" value="PROTEIN_KINASE_DOM"/>
    <property type="match status" value="1"/>
</dbReference>
<dbReference type="PRINTS" id="PR00109">
    <property type="entry name" value="TYRKINASE"/>
</dbReference>
<dbReference type="RefSeq" id="XP_019745851.1">
    <property type="nucleotide sequence ID" value="XM_019890292.1"/>
</dbReference>
<keyword evidence="1" id="KW-0547">Nucleotide-binding</keyword>
<dbReference type="PANTHER" id="PTHR24416:SF631">
    <property type="entry name" value="SERINE_THREONINE_TYROSINE KINASE 1"/>
    <property type="match status" value="1"/>
</dbReference>
<keyword evidence="3" id="KW-1133">Transmembrane helix</keyword>
<evidence type="ECO:0000256" key="1">
    <source>
        <dbReference type="ARBA" id="ARBA00022741"/>
    </source>
</evidence>
<dbReference type="OrthoDB" id="4062651at2759"/>
<dbReference type="GeneID" id="109528025"/>
<feature type="transmembrane region" description="Helical" evidence="3">
    <location>
        <begin position="30"/>
        <end position="53"/>
    </location>
</feature>
<keyword evidence="2" id="KW-0067">ATP-binding</keyword>
<dbReference type="GO" id="GO:0005886">
    <property type="term" value="C:plasma membrane"/>
    <property type="evidence" value="ECO:0007669"/>
    <property type="project" value="TreeGrafter"/>
</dbReference>
<evidence type="ECO:0000313" key="5">
    <source>
        <dbReference type="Ensembl" id="ENSHCOP00000027035.1"/>
    </source>
</evidence>
<evidence type="ECO:0000313" key="6">
    <source>
        <dbReference type="Proteomes" id="UP000264820"/>
    </source>
</evidence>
<dbReference type="Ensembl" id="ENSHCOT00000022802.1">
    <property type="protein sequence ID" value="ENSHCOP00000027035.1"/>
    <property type="gene ID" value="ENSHCOG00000018517.1"/>
</dbReference>
<dbReference type="GO" id="GO:0004714">
    <property type="term" value="F:transmembrane receptor protein tyrosine kinase activity"/>
    <property type="evidence" value="ECO:0007669"/>
    <property type="project" value="TreeGrafter"/>
</dbReference>
<dbReference type="GO" id="GO:0005524">
    <property type="term" value="F:ATP binding"/>
    <property type="evidence" value="ECO:0007669"/>
    <property type="project" value="UniProtKB-KW"/>
</dbReference>
<dbReference type="InterPro" id="IPR000719">
    <property type="entry name" value="Prot_kinase_dom"/>
</dbReference>
<dbReference type="GO" id="GO:0043235">
    <property type="term" value="C:receptor complex"/>
    <property type="evidence" value="ECO:0007669"/>
    <property type="project" value="TreeGrafter"/>
</dbReference>
<reference evidence="5" key="2">
    <citation type="submission" date="2025-09" db="UniProtKB">
        <authorList>
            <consortium name="Ensembl"/>
        </authorList>
    </citation>
    <scope>IDENTIFICATION</scope>
</reference>
<dbReference type="SUPFAM" id="SSF56112">
    <property type="entry name" value="Protein kinase-like (PK-like)"/>
    <property type="match status" value="1"/>
</dbReference>
<feature type="domain" description="Protein kinase" evidence="4">
    <location>
        <begin position="106"/>
        <end position="387"/>
    </location>
</feature>
<reference evidence="5" key="1">
    <citation type="submission" date="2025-08" db="UniProtKB">
        <authorList>
            <consortium name="Ensembl"/>
        </authorList>
    </citation>
    <scope>IDENTIFICATION</scope>
</reference>